<dbReference type="Pfam" id="PF05954">
    <property type="entry name" value="Phage_GPD"/>
    <property type="match status" value="1"/>
</dbReference>
<evidence type="ECO:0000256" key="1">
    <source>
        <dbReference type="SAM" id="MobiDB-lite"/>
    </source>
</evidence>
<feature type="region of interest" description="Disordered" evidence="1">
    <location>
        <begin position="328"/>
        <end position="347"/>
    </location>
</feature>
<accession>A0ABQ6C0V2</accession>
<dbReference type="EMBL" id="BSPB01000005">
    <property type="protein sequence ID" value="GLS13612.1"/>
    <property type="molecule type" value="Genomic_DNA"/>
</dbReference>
<organism evidence="2 3">
    <name type="scientific">Hydrogenophaga electricum</name>
    <dbReference type="NCBI Taxonomy" id="1230953"/>
    <lineage>
        <taxon>Bacteria</taxon>
        <taxon>Pseudomonadati</taxon>
        <taxon>Pseudomonadota</taxon>
        <taxon>Betaproteobacteria</taxon>
        <taxon>Burkholderiales</taxon>
        <taxon>Comamonadaceae</taxon>
        <taxon>Hydrogenophaga</taxon>
    </lineage>
</organism>
<reference evidence="3" key="1">
    <citation type="journal article" date="2019" name="Int. J. Syst. Evol. Microbiol.">
        <title>The Global Catalogue of Microorganisms (GCM) 10K type strain sequencing project: providing services to taxonomists for standard genome sequencing and annotation.</title>
        <authorList>
            <consortium name="The Broad Institute Genomics Platform"/>
            <consortium name="The Broad Institute Genome Sequencing Center for Infectious Disease"/>
            <person name="Wu L."/>
            <person name="Ma J."/>
        </authorList>
    </citation>
    <scope>NUCLEOTIDE SEQUENCE [LARGE SCALE GENOMIC DNA]</scope>
    <source>
        <strain evidence="3">NBRC 109341</strain>
    </source>
</reference>
<evidence type="ECO:0000313" key="3">
    <source>
        <dbReference type="Proteomes" id="UP001156903"/>
    </source>
</evidence>
<evidence type="ECO:0000313" key="2">
    <source>
        <dbReference type="EMBL" id="GLS13612.1"/>
    </source>
</evidence>
<dbReference type="SUPFAM" id="SSF69279">
    <property type="entry name" value="Phage tail proteins"/>
    <property type="match status" value="1"/>
</dbReference>
<gene>
    <name evidence="2" type="primary">D</name>
    <name evidence="2" type="ORF">GCM10007935_10420</name>
</gene>
<keyword evidence="3" id="KW-1185">Reference proteome</keyword>
<protein>
    <submittedName>
        <fullName evidence="2">Phage late control protein</fullName>
    </submittedName>
</protein>
<dbReference type="Proteomes" id="UP001156903">
    <property type="component" value="Unassembled WGS sequence"/>
</dbReference>
<dbReference type="RefSeq" id="WP_284306959.1">
    <property type="nucleotide sequence ID" value="NZ_BSPB01000005.1"/>
</dbReference>
<name>A0ABQ6C0V2_9BURK</name>
<proteinExistence type="predicted"/>
<sequence length="347" mass="38414">MKKPDWRITLNGKEVERRRFMGLSTTDNRGLEVDTLVISFTDQDGLLAIPQKGVELGVFVGYEGDAELIDRGVFVVDCVRHTGPPDVLEVTAKSARLSQKNGLDNVTTEVGAGPKLKQRRERSWEAITLGDLVRQIAAPYGLEVRVSEALEEHFIAHMDQTESDGHFLTRLAHDLDAVATVKAGKLLFLRAGTGETAEGEAIEPITIKRQEGDQHTWEAADKGRWTGCSAHWHDYASGKRERVDVGDDGYRKQLPRTYPSEAAAREAAQAEFQRLSRGLATMQLDVADADPALFAETPLTLEGWLKPEIDHDRWITTRVTLRMDPTRGFSAAVEAEDRPQDGSGTAE</sequence>
<comment type="caution">
    <text evidence="2">The sequence shown here is derived from an EMBL/GenBank/DDBJ whole genome shotgun (WGS) entry which is preliminary data.</text>
</comment>